<reference evidence="2 3" key="1">
    <citation type="submission" date="2014-12" db="EMBL/GenBank/DDBJ databases">
        <authorList>
            <person name="Neuveglise Cecile"/>
        </authorList>
    </citation>
    <scope>NUCLEOTIDE SEQUENCE [LARGE SCALE GENOMIC DNA]</scope>
    <source>
        <strain evidence="2 3">CBS 12615</strain>
    </source>
</reference>
<dbReference type="PANTHER" id="PTHR15682:SF2">
    <property type="entry name" value="UNHEALTHY RIBOSOME BIOGENESIS PROTEIN 2 HOMOLOG"/>
    <property type="match status" value="1"/>
</dbReference>
<dbReference type="OrthoDB" id="160374at2759"/>
<dbReference type="GeneID" id="34685726"/>
<dbReference type="HOGENOM" id="CLU_008472_0_0_1"/>
<evidence type="ECO:0000259" key="1">
    <source>
        <dbReference type="Pfam" id="PF10441"/>
    </source>
</evidence>
<dbReference type="PANTHER" id="PTHR15682">
    <property type="entry name" value="UNHEALTHY RIBOSOME BIOGENESIS PROTEIN 2 HOMOLOG"/>
    <property type="match status" value="1"/>
</dbReference>
<name>A0A0C7MQR8_9SACH</name>
<evidence type="ECO:0000313" key="3">
    <source>
        <dbReference type="Proteomes" id="UP000054304"/>
    </source>
</evidence>
<dbReference type="RefSeq" id="XP_022628495.1">
    <property type="nucleotide sequence ID" value="XM_022772141.1"/>
</dbReference>
<dbReference type="EMBL" id="LN736364">
    <property type="protein sequence ID" value="CEP62266.1"/>
    <property type="molecule type" value="Genomic_DNA"/>
</dbReference>
<dbReference type="STRING" id="1245769.A0A0C7MQR8"/>
<gene>
    <name evidence="2" type="ORF">LALA0_S05e01596g</name>
</gene>
<keyword evidence="3" id="KW-1185">Reference proteome</keyword>
<accession>A0A0C7MQR8</accession>
<protein>
    <submittedName>
        <fullName evidence="2">LALA0S05e01596g1_1</fullName>
    </submittedName>
</protein>
<dbReference type="GO" id="GO:0005730">
    <property type="term" value="C:nucleolus"/>
    <property type="evidence" value="ECO:0007669"/>
    <property type="project" value="TreeGrafter"/>
</dbReference>
<sequence>MQVSPFGASPTASSVSKKLRSKDVTTTEIYDISVQLLEGSIAVHFPKKEIFVLELVVDRWNNQRNTQFKRDPHMWRLFNQMWEAVGSDPLRKQIFRNLRYVPHLIQTLELEDMEYTIELAEVLATNFELLNSCFIVEMAQDQAMAIIAGILRLALQVPELKRVWREKLLSETLKLTQFLSDVVINSASKLSQSFCSKLLSSILQYSAEYEDEFVPALCGLMDTYLFAPEVDSVKLLSQFLAAQESDLPDQCYIILYRRCIKAVPKNSLVELEEIFALIAKTRPTLNSILLQELSSLKKTLSQEFLESLFEENFQRSADSSGESTRSFWAITNQILKLDIEVGIINTTRIMDKMTKTPVTDIIITVWDTLIECYVNARELPQFLDLWKSYSQSPDKSTIFVDDARFHSKITDRVPFMSSTQIKAYLNTIADELSQSDHDVQLKMKLLNVLVMGIYNLSYSTLPELEESLTRLLEANEHKYSEYWTFTYHFLNVYADFFPHDRLSQIQAMLFSSFNGTESTAAFLTALMLRELKDFDLVEILGKFMKRFRQFDGLQKRELLKDLFCNWSTLLNSCFSEEHLKELIDQLLLAQNIHLLDLITSSDDFFEESRIMGVLTDRLCDNTSNDDVVGRLLKIPIQCISKTTRVKAIDAVCGKQTLSTFDFELVSRLLSNPTFKSRIEMDVTVLEKILKQETFLFQVGNQIVEKVLSNHVAQMKDASSKLFIKNLTAHLTMRMKTVFDFTACKMAFLFSKAVDFEQEMTGALQAALTNRLCSFVVDLKTNPEDKHMVLWSLQVLYDIYESTEVSSLKGSINSLTINTAKKVSHEGFDDEMKAAFFSLFCGTNSDEPTFLLAHYMVLRTHIAKDRIYRAIEKVVMRASTNFDLFNATLFAAVSSIQEDDQNYTESILESLDLLFRNIAKDNEKGRMLFSSALSEINTHLETVVSSHTNAFLCFLETLKSLLVWKPWLFSQHSIETLFPFCLRANAAVMEVNGLENDAVFSCTSQLLSHVLMYHRFKLTDRHHLVISYMNSALEMLTVGSRYGLSPESAESFSRLLTIFCEPSNDVKNNKSKSLQSQISQVRKSLRRHASALLLKYISLALGSSFDNRVKEALTSGFFSVFDVLSQAEFTATIAFLDSPGRIYFKALYAEYKRSGKWHEG</sequence>
<dbReference type="AlphaFoldDB" id="A0A0C7MQR8"/>
<dbReference type="GO" id="GO:0042254">
    <property type="term" value="P:ribosome biogenesis"/>
    <property type="evidence" value="ECO:0007669"/>
    <property type="project" value="TreeGrafter"/>
</dbReference>
<dbReference type="Proteomes" id="UP000054304">
    <property type="component" value="Unassembled WGS sequence"/>
</dbReference>
<proteinExistence type="predicted"/>
<feature type="domain" description="Nucleolar 27S pre-rRNA processing Urb2/Npa2 C-terminal" evidence="1">
    <location>
        <begin position="953"/>
        <end position="1158"/>
    </location>
</feature>
<dbReference type="InterPro" id="IPR052609">
    <property type="entry name" value="Ribosome_Biogenesis_Reg"/>
</dbReference>
<dbReference type="Pfam" id="PF10441">
    <property type="entry name" value="Urb2"/>
    <property type="match status" value="1"/>
</dbReference>
<organism evidence="2 3">
    <name type="scientific">Lachancea lanzarotensis</name>
    <dbReference type="NCBI Taxonomy" id="1245769"/>
    <lineage>
        <taxon>Eukaryota</taxon>
        <taxon>Fungi</taxon>
        <taxon>Dikarya</taxon>
        <taxon>Ascomycota</taxon>
        <taxon>Saccharomycotina</taxon>
        <taxon>Saccharomycetes</taxon>
        <taxon>Saccharomycetales</taxon>
        <taxon>Saccharomycetaceae</taxon>
        <taxon>Lachancea</taxon>
    </lineage>
</organism>
<evidence type="ECO:0000313" key="2">
    <source>
        <dbReference type="EMBL" id="CEP62266.1"/>
    </source>
</evidence>
<dbReference type="InterPro" id="IPR018849">
    <property type="entry name" value="Urb2/Npa2_C"/>
</dbReference>